<feature type="region of interest" description="Disordered" evidence="3">
    <location>
        <begin position="86"/>
        <end position="164"/>
    </location>
</feature>
<feature type="chain" id="PRO_5045755789" evidence="4">
    <location>
        <begin position="21"/>
        <end position="483"/>
    </location>
</feature>
<protein>
    <submittedName>
        <fullName evidence="6">Chitinase</fullName>
    </submittedName>
</protein>
<feature type="compositionally biased region" description="Pro residues" evidence="3">
    <location>
        <begin position="139"/>
        <end position="162"/>
    </location>
</feature>
<organism evidence="6 7">
    <name type="scientific">Clostridium rhizosphaerae</name>
    <dbReference type="NCBI Taxonomy" id="2803861"/>
    <lineage>
        <taxon>Bacteria</taxon>
        <taxon>Bacillati</taxon>
        <taxon>Bacillota</taxon>
        <taxon>Clostridia</taxon>
        <taxon>Eubacteriales</taxon>
        <taxon>Clostridiaceae</taxon>
        <taxon>Clostridium</taxon>
    </lineage>
</organism>
<feature type="region of interest" description="Disordered" evidence="3">
    <location>
        <begin position="47"/>
        <end position="66"/>
    </location>
</feature>
<feature type="compositionally biased region" description="Low complexity" evidence="3">
    <location>
        <begin position="89"/>
        <end position="138"/>
    </location>
</feature>
<evidence type="ECO:0000256" key="4">
    <source>
        <dbReference type="SAM" id="SignalP"/>
    </source>
</evidence>
<dbReference type="EMBL" id="JAESWC010000014">
    <property type="protein sequence ID" value="MBL4937404.1"/>
    <property type="molecule type" value="Genomic_DNA"/>
</dbReference>
<gene>
    <name evidence="6" type="ORF">JK636_16915</name>
</gene>
<evidence type="ECO:0000313" key="7">
    <source>
        <dbReference type="Proteomes" id="UP000632377"/>
    </source>
</evidence>
<comment type="caution">
    <text evidence="6">The sequence shown here is derived from an EMBL/GenBank/DDBJ whole genome shotgun (WGS) entry which is preliminary data.</text>
</comment>
<dbReference type="InterPro" id="IPR001223">
    <property type="entry name" value="Glyco_hydro18_cat"/>
</dbReference>
<dbReference type="RefSeq" id="WP_202750155.1">
    <property type="nucleotide sequence ID" value="NZ_JAESWC010000014.1"/>
</dbReference>
<name>A0ABS1TDG9_9CLOT</name>
<keyword evidence="7" id="KW-1185">Reference proteome</keyword>
<evidence type="ECO:0000259" key="5">
    <source>
        <dbReference type="PROSITE" id="PS51910"/>
    </source>
</evidence>
<dbReference type="PROSITE" id="PS51910">
    <property type="entry name" value="GH18_2"/>
    <property type="match status" value="1"/>
</dbReference>
<dbReference type="Proteomes" id="UP000632377">
    <property type="component" value="Unassembled WGS sequence"/>
</dbReference>
<dbReference type="InterPro" id="IPR041704">
    <property type="entry name" value="CFLE_GH18"/>
</dbReference>
<evidence type="ECO:0000256" key="3">
    <source>
        <dbReference type="SAM" id="MobiDB-lite"/>
    </source>
</evidence>
<evidence type="ECO:0000256" key="1">
    <source>
        <dbReference type="ARBA" id="ARBA00022801"/>
    </source>
</evidence>
<keyword evidence="4" id="KW-0732">Signal</keyword>
<reference evidence="6 7" key="1">
    <citation type="submission" date="2021-01" db="EMBL/GenBank/DDBJ databases">
        <title>Genome public.</title>
        <authorList>
            <person name="Liu C."/>
            <person name="Sun Q."/>
        </authorList>
    </citation>
    <scope>NUCLEOTIDE SEQUENCE [LARGE SCALE GENOMIC DNA]</scope>
    <source>
        <strain evidence="6 7">YIM B02515</strain>
    </source>
</reference>
<dbReference type="PANTHER" id="PTHR46066:SF2">
    <property type="entry name" value="CHITINASE DOMAIN-CONTAINING PROTEIN 1"/>
    <property type="match status" value="1"/>
</dbReference>
<feature type="signal peptide" evidence="4">
    <location>
        <begin position="1"/>
        <end position="20"/>
    </location>
</feature>
<evidence type="ECO:0000313" key="6">
    <source>
        <dbReference type="EMBL" id="MBL4937404.1"/>
    </source>
</evidence>
<feature type="domain" description="GH18" evidence="5">
    <location>
        <begin position="167"/>
        <end position="483"/>
    </location>
</feature>
<dbReference type="Pfam" id="PF00704">
    <property type="entry name" value="Glyco_hydro_18"/>
    <property type="match status" value="1"/>
</dbReference>
<dbReference type="InterPro" id="IPR011583">
    <property type="entry name" value="Chitinase_II/V-like_cat"/>
</dbReference>
<dbReference type="InterPro" id="IPR029070">
    <property type="entry name" value="Chitinase_insertion_sf"/>
</dbReference>
<dbReference type="SMART" id="SM00636">
    <property type="entry name" value="Glyco_18"/>
    <property type="match status" value="1"/>
</dbReference>
<feature type="compositionally biased region" description="Low complexity" evidence="3">
    <location>
        <begin position="52"/>
        <end position="63"/>
    </location>
</feature>
<dbReference type="SUPFAM" id="SSF51445">
    <property type="entry name" value="(Trans)glycosidases"/>
    <property type="match status" value="1"/>
</dbReference>
<dbReference type="CDD" id="cd02874">
    <property type="entry name" value="GH18_CFLE_spore_hydrolase"/>
    <property type="match status" value="1"/>
</dbReference>
<sequence>MKKSKSFLSAIIAFSLLALSSNTAFGVKSEAQTSVITQAKQIEKSVTQPLQSSANSIPSNSSADQKSIPKTVAAANIFVNETSKLTPASSIPSKNTSSSTAAPASASTSSKTSSPVSTSTAQASKSTVSTSTSTTPAAQPAPTPAPAPAAPVSSPKPAPPSIPSSDKIVLGYGTYYSSSDTSSLNSMKPHSTIIDELATHTYIVNTDGSLYIQNNVFPKSQVSFANSNGIKPLAVVRNEFNGDLAHDVLTNSTARANLLSGIQNSLMSNSFSGVNIDFELLKSSDRDVFTAFMRDLYNMLHPQGFIVSIALPAKTSEAEKWVYAYDYAKLGSYSDQVILMTYDEHYPGGQPGPVASIGWVQRIVNYASSVIPKSKLLLGIAAYGYDWTVSGGKTVSTKSVSIATAASIAANNGAQIQWDSTAQVPYFNYTDSKGSHSVYFENSTSIGYKLNIVNNSNLKGIAIWRLGLEDENYWTTIKTKLNK</sequence>
<dbReference type="InterPro" id="IPR017853">
    <property type="entry name" value="GH"/>
</dbReference>
<keyword evidence="2" id="KW-0326">Glycosidase</keyword>
<accession>A0ABS1TDG9</accession>
<keyword evidence="1" id="KW-0378">Hydrolase</keyword>
<evidence type="ECO:0000256" key="2">
    <source>
        <dbReference type="ARBA" id="ARBA00023295"/>
    </source>
</evidence>
<proteinExistence type="predicted"/>
<dbReference type="Gene3D" id="3.10.50.10">
    <property type="match status" value="1"/>
</dbReference>
<dbReference type="PANTHER" id="PTHR46066">
    <property type="entry name" value="CHITINASE DOMAIN-CONTAINING PROTEIN 1 FAMILY MEMBER"/>
    <property type="match status" value="1"/>
</dbReference>
<dbReference type="Gene3D" id="3.20.20.80">
    <property type="entry name" value="Glycosidases"/>
    <property type="match status" value="1"/>
</dbReference>